<evidence type="ECO:0000313" key="1">
    <source>
        <dbReference type="EMBL" id="MCC9070328.1"/>
    </source>
</evidence>
<organism evidence="1 2">
    <name type="scientific">Flavobacterium pisciphilum</name>
    <dbReference type="NCBI Taxonomy" id="2893755"/>
    <lineage>
        <taxon>Bacteria</taxon>
        <taxon>Pseudomonadati</taxon>
        <taxon>Bacteroidota</taxon>
        <taxon>Flavobacteriia</taxon>
        <taxon>Flavobacteriales</taxon>
        <taxon>Flavobacteriaceae</taxon>
        <taxon>Flavobacterium</taxon>
    </lineage>
</organism>
<dbReference type="EMBL" id="JAJJMO010000001">
    <property type="protein sequence ID" value="MCC9070328.1"/>
    <property type="molecule type" value="Genomic_DNA"/>
</dbReference>
<reference evidence="1" key="1">
    <citation type="submission" date="2021-11" db="EMBL/GenBank/DDBJ databases">
        <title>Description of novel Flavobacterium species.</title>
        <authorList>
            <person name="Saticioglu I.B."/>
            <person name="Ay H."/>
            <person name="Altun S."/>
            <person name="Duman M."/>
        </authorList>
    </citation>
    <scope>NUCLEOTIDE SEQUENCE</scope>
    <source>
        <strain evidence="1">F-65</strain>
    </source>
</reference>
<name>A0ABS8MNH9_9FLAO</name>
<dbReference type="Proteomes" id="UP001430919">
    <property type="component" value="Unassembled WGS sequence"/>
</dbReference>
<protein>
    <submittedName>
        <fullName evidence="1">Uncharacterized protein</fullName>
    </submittedName>
</protein>
<dbReference type="RefSeq" id="WP_229987064.1">
    <property type="nucleotide sequence ID" value="NZ_JAJJMO010000001.1"/>
</dbReference>
<proteinExistence type="predicted"/>
<keyword evidence="2" id="KW-1185">Reference proteome</keyword>
<gene>
    <name evidence="1" type="ORF">LNQ49_01760</name>
</gene>
<comment type="caution">
    <text evidence="1">The sequence shown here is derived from an EMBL/GenBank/DDBJ whole genome shotgun (WGS) entry which is preliminary data.</text>
</comment>
<sequence>MRKLIVLFVYLGLLLLGGGQYLNAGTHQKSDSSSHSLEKKHRVKFTNQDSGNSLIEDADIDIDEEHLGGDVKDEISDKLFAGNYSLLDNWYLTISCQSLLNHCQKNFKIFTPFCGQTNPIYITQRVLRI</sequence>
<evidence type="ECO:0000313" key="2">
    <source>
        <dbReference type="Proteomes" id="UP001430919"/>
    </source>
</evidence>
<accession>A0ABS8MNH9</accession>